<gene>
    <name evidence="1" type="ORF">PUN28_004975</name>
</gene>
<evidence type="ECO:0000313" key="2">
    <source>
        <dbReference type="Proteomes" id="UP001430953"/>
    </source>
</evidence>
<reference evidence="1 2" key="1">
    <citation type="submission" date="2023-03" db="EMBL/GenBank/DDBJ databases">
        <title>High recombination rates correlate with genetic variation in Cardiocondyla obscurior ants.</title>
        <authorList>
            <person name="Errbii M."/>
        </authorList>
    </citation>
    <scope>NUCLEOTIDE SEQUENCE [LARGE SCALE GENOMIC DNA]</scope>
    <source>
        <strain evidence="1">Alpha-2009</strain>
        <tissue evidence="1">Whole body</tissue>
    </source>
</reference>
<accession>A0AAW2GDD0</accession>
<organism evidence="1 2">
    <name type="scientific">Cardiocondyla obscurior</name>
    <dbReference type="NCBI Taxonomy" id="286306"/>
    <lineage>
        <taxon>Eukaryota</taxon>
        <taxon>Metazoa</taxon>
        <taxon>Ecdysozoa</taxon>
        <taxon>Arthropoda</taxon>
        <taxon>Hexapoda</taxon>
        <taxon>Insecta</taxon>
        <taxon>Pterygota</taxon>
        <taxon>Neoptera</taxon>
        <taxon>Endopterygota</taxon>
        <taxon>Hymenoptera</taxon>
        <taxon>Apocrita</taxon>
        <taxon>Aculeata</taxon>
        <taxon>Formicoidea</taxon>
        <taxon>Formicidae</taxon>
        <taxon>Myrmicinae</taxon>
        <taxon>Cardiocondyla</taxon>
    </lineage>
</organism>
<name>A0AAW2GDD0_9HYME</name>
<sequence length="141" mass="16490">MATISVIARINYRMRIVLRRVKIYLACKSRLSDFNSEQTIPRERDYFSHRTLPTRRAVPFALLDAFPRGTRPQISLASIRPFAGRQYRAKMCATRLILYPPVSNVASATFAIRWLEFERLKELDISSKIRLESSEKRLSRQ</sequence>
<protein>
    <submittedName>
        <fullName evidence="1">Uncharacterized protein</fullName>
    </submittedName>
</protein>
<dbReference type="EMBL" id="JADYXP020000004">
    <property type="protein sequence ID" value="KAL0126216.1"/>
    <property type="molecule type" value="Genomic_DNA"/>
</dbReference>
<keyword evidence="2" id="KW-1185">Reference proteome</keyword>
<dbReference type="AlphaFoldDB" id="A0AAW2GDD0"/>
<evidence type="ECO:0000313" key="1">
    <source>
        <dbReference type="EMBL" id="KAL0126216.1"/>
    </source>
</evidence>
<dbReference type="Proteomes" id="UP001430953">
    <property type="component" value="Unassembled WGS sequence"/>
</dbReference>
<comment type="caution">
    <text evidence="1">The sequence shown here is derived from an EMBL/GenBank/DDBJ whole genome shotgun (WGS) entry which is preliminary data.</text>
</comment>
<proteinExistence type="predicted"/>